<evidence type="ECO:0000313" key="2">
    <source>
        <dbReference type="Proteomes" id="UP000502345"/>
    </source>
</evidence>
<reference evidence="1 2" key="1">
    <citation type="submission" date="2020-03" db="EMBL/GenBank/DDBJ databases">
        <title>Screen low temperature-resistant strains for efficient degradation of petroleum hydrocarbons under the low temperature.</title>
        <authorList>
            <person name="Wang Y."/>
            <person name="Chen J."/>
        </authorList>
    </citation>
    <scope>NUCLEOTIDE SEQUENCE [LARGE SCALE GENOMIC DNA]</scope>
    <source>
        <strain evidence="1 2">KB1</strain>
    </source>
</reference>
<name>A0A6G9D2L4_RHOER</name>
<dbReference type="AlphaFoldDB" id="A0A6G9D2L4"/>
<gene>
    <name evidence="1" type="ORF">G9444_6280</name>
</gene>
<dbReference type="Proteomes" id="UP000502345">
    <property type="component" value="Chromosome"/>
</dbReference>
<dbReference type="EMBL" id="CP050124">
    <property type="protein sequence ID" value="QIP43523.1"/>
    <property type="molecule type" value="Genomic_DNA"/>
</dbReference>
<protein>
    <submittedName>
        <fullName evidence="1">Uncharacterized protein</fullName>
    </submittedName>
</protein>
<evidence type="ECO:0000313" key="1">
    <source>
        <dbReference type="EMBL" id="QIP43523.1"/>
    </source>
</evidence>
<accession>A0A6G9D2L4</accession>
<organism evidence="1 2">
    <name type="scientific">Rhodococcus erythropolis</name>
    <name type="common">Arthrobacter picolinophilus</name>
    <dbReference type="NCBI Taxonomy" id="1833"/>
    <lineage>
        <taxon>Bacteria</taxon>
        <taxon>Bacillati</taxon>
        <taxon>Actinomycetota</taxon>
        <taxon>Actinomycetes</taxon>
        <taxon>Mycobacteriales</taxon>
        <taxon>Nocardiaceae</taxon>
        <taxon>Rhodococcus</taxon>
        <taxon>Rhodococcus erythropolis group</taxon>
    </lineage>
</organism>
<proteinExistence type="predicted"/>
<sequence>MDMLDTDIYVPEIVNLMFFKPVPPTAGCTEGLETLELRHPLVCARIGCR</sequence>